<feature type="coiled-coil region" evidence="6">
    <location>
        <begin position="873"/>
        <end position="907"/>
    </location>
</feature>
<evidence type="ECO:0000256" key="7">
    <source>
        <dbReference type="SAM" id="MobiDB-lite"/>
    </source>
</evidence>
<feature type="compositionally biased region" description="Basic residues" evidence="7">
    <location>
        <begin position="366"/>
        <end position="380"/>
    </location>
</feature>
<dbReference type="Gene3D" id="4.10.280.10">
    <property type="entry name" value="Helix-loop-helix DNA-binding domain"/>
    <property type="match status" value="1"/>
</dbReference>
<feature type="compositionally biased region" description="Low complexity" evidence="7">
    <location>
        <begin position="153"/>
        <end position="201"/>
    </location>
</feature>
<feature type="region of interest" description="Disordered" evidence="7">
    <location>
        <begin position="324"/>
        <end position="384"/>
    </location>
</feature>
<dbReference type="GO" id="GO:0046983">
    <property type="term" value="F:protein dimerization activity"/>
    <property type="evidence" value="ECO:0007669"/>
    <property type="project" value="InterPro"/>
</dbReference>
<dbReference type="InterPro" id="IPR036638">
    <property type="entry name" value="HLH_DNA-bd_sf"/>
</dbReference>
<dbReference type="InterPro" id="IPR011598">
    <property type="entry name" value="bHLH_dom"/>
</dbReference>
<feature type="compositionally biased region" description="Polar residues" evidence="7">
    <location>
        <begin position="98"/>
        <end position="151"/>
    </location>
</feature>
<feature type="region of interest" description="Disordered" evidence="7">
    <location>
        <begin position="433"/>
        <end position="503"/>
    </location>
</feature>
<name>A0A6A7FP01_9CRUS</name>
<dbReference type="PANTHER" id="PTHR15741">
    <property type="entry name" value="BASIC HELIX-LOOP-HELIX ZIP TRANSCRIPTION FACTOR"/>
    <property type="match status" value="1"/>
</dbReference>
<feature type="compositionally biased region" description="Polar residues" evidence="7">
    <location>
        <begin position="447"/>
        <end position="472"/>
    </location>
</feature>
<keyword evidence="3" id="KW-0238">DNA-binding</keyword>
<feature type="compositionally biased region" description="Low complexity" evidence="7">
    <location>
        <begin position="487"/>
        <end position="503"/>
    </location>
</feature>
<feature type="region of interest" description="Disordered" evidence="7">
    <location>
        <begin position="1024"/>
        <end position="1048"/>
    </location>
</feature>
<sequence>MLAGRGIMHHGLPSVPEEDFYTSDVEAAGLPPSTTNTPPSYSSSTSSPPPSSLDYLHPHHQQARLTTIESITPQHPTHDIIAAVSSNNTYDASNTCTNYDSSSTSANNYDRSSKSVTANYDTSNTSAATNYDGSSTSATTNYDTSNTSAATNYDRSSSSTTSYDRPSSSTTSYDNSSTTTASYDGSSSNTNYSNSSSANSYPDARISDFRSVMEVGNPSAVKTLSSSSFSSYTPCLSLVPSSTPSPPAAHTGSSQVLAHPPQITTPMVFPLHHSSYDCNQQQQHPAEAEVALGSSSHVVRTSDTNAAVTHTNNADNTRYMSQISRSSSLPQLQIQQQQQHSQQQATLRQQNSPTNALQQQQQQHSHSSRHHTRHQQHRRHSDNNLPHMSRALLRQDRQQSNIKQQQTNTKQQQPPLQQPQLHRLIVKSFSQQEFAKLPSPPPQLSPNSARFSPTQHASPNQSPSARHQQLSSGFAVPKLCPRRRSHSSGTSSHSASSNNSSSSSAAAAVVLSPTGLHAQPTTPSVAHYQLLQQQQHSPATADVAAAPTACAWPFLPPHSPSIVNASSSGSAATKLIAPATTTSPAAFFTQLVTKGEPSEQLQGSLQNPGIGSSQLVFGTPSNTISNSQAPVKLSFVIPGICPPLIPLTSVTTLSTPLSTSNKTFSSFNTGGPLSLKPFTSEGAVGTPVTASQFKLSSGSSPTHVTTTGAATIFASPLTIASSPLYAGNTTLSSSVITNSSSNSLPHVTLSPVTPSSLKSIPQAQLFLAAGGPNPALNLPSYIGAHTFKSSPPHAGLSSPIPSPPNKAFRPKNDHELVQYRERRRMCHINAEKKRRCSIKSNFEMLHVLIPSTSSSCNSKISKAALLNKGADYITQLKSERSQLAEQIQERKAELERLAAQISAAQSQLPATGAPMTHSRHNKLEQMYSDYVRERTLQSWKFYIFSMLGETLLDSFNANVSTASVEDLSRSALAWLDQHCSLNLLRPVVSNTMLRLSTTTSVLATPQNLPEDIYNLVAKHEEKNNTTATNNNNSGSSSNSSRSSSLVRQ</sequence>
<feature type="domain" description="BHLH" evidence="8">
    <location>
        <begin position="822"/>
        <end position="876"/>
    </location>
</feature>
<comment type="subcellular location">
    <subcellularLocation>
        <location evidence="1">Nucleus</location>
    </subcellularLocation>
</comment>
<evidence type="ECO:0000256" key="1">
    <source>
        <dbReference type="ARBA" id="ARBA00004123"/>
    </source>
</evidence>
<reference evidence="9" key="1">
    <citation type="submission" date="2017-11" db="EMBL/GenBank/DDBJ databases">
        <title>The sensing device of the deep-sea amphipod.</title>
        <authorList>
            <person name="Kobayashi H."/>
            <person name="Nagahama T."/>
            <person name="Arai W."/>
            <person name="Sasagawa Y."/>
            <person name="Umeda M."/>
            <person name="Hayashi T."/>
            <person name="Nikaido I."/>
            <person name="Watanabe H."/>
            <person name="Oguri K."/>
            <person name="Kitazato H."/>
            <person name="Fujioka K."/>
            <person name="Kido Y."/>
            <person name="Takami H."/>
        </authorList>
    </citation>
    <scope>NUCLEOTIDE SEQUENCE</scope>
    <source>
        <tissue evidence="9">Whole body</tissue>
    </source>
</reference>
<evidence type="ECO:0000256" key="2">
    <source>
        <dbReference type="ARBA" id="ARBA00023015"/>
    </source>
</evidence>
<keyword evidence="2" id="KW-0805">Transcription regulation</keyword>
<evidence type="ECO:0000256" key="6">
    <source>
        <dbReference type="SAM" id="Coils"/>
    </source>
</evidence>
<proteinExistence type="evidence at transcript level"/>
<dbReference type="AlphaFoldDB" id="A0A6A7FP01"/>
<keyword evidence="6" id="KW-0175">Coiled coil</keyword>
<evidence type="ECO:0000313" key="9">
    <source>
        <dbReference type="EMBL" id="LAC20316.1"/>
    </source>
</evidence>
<feature type="compositionally biased region" description="Low complexity" evidence="7">
    <location>
        <begin position="31"/>
        <end position="46"/>
    </location>
</feature>
<dbReference type="GO" id="GO:0000981">
    <property type="term" value="F:DNA-binding transcription factor activity, RNA polymerase II-specific"/>
    <property type="evidence" value="ECO:0007669"/>
    <property type="project" value="TreeGrafter"/>
</dbReference>
<evidence type="ECO:0000256" key="5">
    <source>
        <dbReference type="ARBA" id="ARBA00023242"/>
    </source>
</evidence>
<feature type="region of interest" description="Disordered" evidence="7">
    <location>
        <begin position="98"/>
        <end position="201"/>
    </location>
</feature>
<evidence type="ECO:0000259" key="8">
    <source>
        <dbReference type="PROSITE" id="PS50888"/>
    </source>
</evidence>
<feature type="compositionally biased region" description="Low complexity" evidence="7">
    <location>
        <begin position="324"/>
        <end position="350"/>
    </location>
</feature>
<evidence type="ECO:0000256" key="3">
    <source>
        <dbReference type="ARBA" id="ARBA00023125"/>
    </source>
</evidence>
<dbReference type="PROSITE" id="PS50888">
    <property type="entry name" value="BHLH"/>
    <property type="match status" value="1"/>
</dbReference>
<keyword evidence="5" id="KW-0539">Nucleus</keyword>
<dbReference type="PANTHER" id="PTHR15741:SF37">
    <property type="entry name" value="LD38259P"/>
    <property type="match status" value="1"/>
</dbReference>
<protein>
    <submittedName>
        <fullName evidence="9">MLX-interacting protein-like</fullName>
    </submittedName>
</protein>
<feature type="region of interest" description="Disordered" evidence="7">
    <location>
        <begin position="1"/>
        <end position="56"/>
    </location>
</feature>
<organism evidence="9">
    <name type="scientific">Hirondellea gigas</name>
    <dbReference type="NCBI Taxonomy" id="1518452"/>
    <lineage>
        <taxon>Eukaryota</taxon>
        <taxon>Metazoa</taxon>
        <taxon>Ecdysozoa</taxon>
        <taxon>Arthropoda</taxon>
        <taxon>Crustacea</taxon>
        <taxon>Multicrustacea</taxon>
        <taxon>Malacostraca</taxon>
        <taxon>Eumalacostraca</taxon>
        <taxon>Peracarida</taxon>
        <taxon>Amphipoda</taxon>
        <taxon>Amphilochidea</taxon>
        <taxon>Lysianassida</taxon>
        <taxon>Lysianassidira</taxon>
        <taxon>Lysianassoidea</taxon>
        <taxon>Lysianassidae</taxon>
        <taxon>Hirondellea</taxon>
    </lineage>
</organism>
<dbReference type="SMART" id="SM00353">
    <property type="entry name" value="HLH"/>
    <property type="match status" value="1"/>
</dbReference>
<dbReference type="CDD" id="cd11405">
    <property type="entry name" value="bHLHzip_MLXIP_like"/>
    <property type="match status" value="1"/>
</dbReference>
<dbReference type="SUPFAM" id="SSF47459">
    <property type="entry name" value="HLH, helix-loop-helix DNA-binding domain"/>
    <property type="match status" value="1"/>
</dbReference>
<dbReference type="InterPro" id="IPR052207">
    <property type="entry name" value="Max-like/E-box_TFs"/>
</dbReference>
<keyword evidence="4" id="KW-0804">Transcription</keyword>
<dbReference type="GO" id="GO:0005634">
    <property type="term" value="C:nucleus"/>
    <property type="evidence" value="ECO:0007669"/>
    <property type="project" value="UniProtKB-SubCell"/>
</dbReference>
<dbReference type="Pfam" id="PF00010">
    <property type="entry name" value="HLH"/>
    <property type="match status" value="1"/>
</dbReference>
<dbReference type="GO" id="GO:0000978">
    <property type="term" value="F:RNA polymerase II cis-regulatory region sequence-specific DNA binding"/>
    <property type="evidence" value="ECO:0007669"/>
    <property type="project" value="TreeGrafter"/>
</dbReference>
<accession>A0A6A7FP01</accession>
<feature type="region of interest" description="Disordered" evidence="7">
    <location>
        <begin position="397"/>
        <end position="418"/>
    </location>
</feature>
<dbReference type="EMBL" id="IACT01000945">
    <property type="protein sequence ID" value="LAC20316.1"/>
    <property type="molecule type" value="mRNA"/>
</dbReference>
<evidence type="ECO:0000256" key="4">
    <source>
        <dbReference type="ARBA" id="ARBA00023163"/>
    </source>
</evidence>
<feature type="compositionally biased region" description="Low complexity" evidence="7">
    <location>
        <begin position="398"/>
        <end position="418"/>
    </location>
</feature>